<keyword evidence="1" id="KW-0064">Aspartyl protease</keyword>
<reference evidence="5 6" key="1">
    <citation type="submission" date="2015-04" db="EMBL/GenBank/DDBJ databases">
        <title>Complete genome sequence of Schizopora paradoxa KUC8140, a cosmopolitan wood degrader in East Asia.</title>
        <authorList>
            <consortium name="DOE Joint Genome Institute"/>
            <person name="Min B."/>
            <person name="Park H."/>
            <person name="Jang Y."/>
            <person name="Kim J.-J."/>
            <person name="Kim K.H."/>
            <person name="Pangilinan J."/>
            <person name="Lipzen A."/>
            <person name="Riley R."/>
            <person name="Grigoriev I.V."/>
            <person name="Spatafora J.W."/>
            <person name="Choi I.-G."/>
        </authorList>
    </citation>
    <scope>NUCLEOTIDE SEQUENCE [LARGE SCALE GENOMIC DNA]</scope>
    <source>
        <strain evidence="5 6">KUC8140</strain>
    </source>
</reference>
<dbReference type="PROSITE" id="PS00141">
    <property type="entry name" value="ASP_PROTEASE"/>
    <property type="match status" value="1"/>
</dbReference>
<keyword evidence="6" id="KW-1185">Reference proteome</keyword>
<feature type="compositionally biased region" description="Basic residues" evidence="3">
    <location>
        <begin position="150"/>
        <end position="160"/>
    </location>
</feature>
<dbReference type="OrthoDB" id="3068303at2759"/>
<dbReference type="InterPro" id="IPR021109">
    <property type="entry name" value="Peptidase_aspartic_dom_sf"/>
</dbReference>
<dbReference type="EMBL" id="KQ086562">
    <property type="protein sequence ID" value="KLO04391.1"/>
    <property type="molecule type" value="Genomic_DNA"/>
</dbReference>
<feature type="domain" description="Peptidase A2" evidence="4">
    <location>
        <begin position="29"/>
        <end position="112"/>
    </location>
</feature>
<dbReference type="GO" id="GO:0004190">
    <property type="term" value="F:aspartic-type endopeptidase activity"/>
    <property type="evidence" value="ECO:0007669"/>
    <property type="project" value="UniProtKB-KW"/>
</dbReference>
<accession>A0A0H2RHN9</accession>
<proteinExistence type="predicted"/>
<dbReference type="Proteomes" id="UP000053477">
    <property type="component" value="Unassembled WGS sequence"/>
</dbReference>
<dbReference type="Gene3D" id="2.40.70.10">
    <property type="entry name" value="Acid Proteases"/>
    <property type="match status" value="1"/>
</dbReference>
<evidence type="ECO:0000313" key="6">
    <source>
        <dbReference type="Proteomes" id="UP000053477"/>
    </source>
</evidence>
<evidence type="ECO:0000259" key="4">
    <source>
        <dbReference type="PROSITE" id="PS50175"/>
    </source>
</evidence>
<evidence type="ECO:0000256" key="1">
    <source>
        <dbReference type="ARBA" id="ARBA00022750"/>
    </source>
</evidence>
<keyword evidence="2" id="KW-0378">Hydrolase</keyword>
<dbReference type="CDD" id="cd00303">
    <property type="entry name" value="retropepsin_like"/>
    <property type="match status" value="1"/>
</dbReference>
<sequence length="256" mass="28209">MARPPGTSFLGAEPTAITAWIGIYQDNLTPVIIDSGADITLISDKTLKKLSHKPPVKTGYTLDLVEVTGETTISGYVTLPIFVDTHLGPVEMSVEAYVVNNMTTPFLLGNDFADQYSTNSIGPSLVKEGGHCFTVNRHRSVPDKKNSQREKKRLKKKRAKENKQRLAVKAAKTVVILPHQCVKVPVTANFPTKVTSLYVEKLFNINKNPDDVYGAPDSLISQSDPFLHVSNFSTQPIKIFPGQTLGIAHNPRNWLD</sequence>
<evidence type="ECO:0000313" key="5">
    <source>
        <dbReference type="EMBL" id="KLO04391.1"/>
    </source>
</evidence>
<dbReference type="PROSITE" id="PS50175">
    <property type="entry name" value="ASP_PROT_RETROV"/>
    <property type="match status" value="1"/>
</dbReference>
<dbReference type="InterPro" id="IPR001969">
    <property type="entry name" value="Aspartic_peptidase_AS"/>
</dbReference>
<dbReference type="GO" id="GO:0006508">
    <property type="term" value="P:proteolysis"/>
    <property type="evidence" value="ECO:0007669"/>
    <property type="project" value="InterPro"/>
</dbReference>
<feature type="compositionally biased region" description="Basic and acidic residues" evidence="3">
    <location>
        <begin position="140"/>
        <end position="149"/>
    </location>
</feature>
<evidence type="ECO:0000256" key="2">
    <source>
        <dbReference type="ARBA" id="ARBA00022801"/>
    </source>
</evidence>
<evidence type="ECO:0000256" key="3">
    <source>
        <dbReference type="SAM" id="MobiDB-lite"/>
    </source>
</evidence>
<dbReference type="InterPro" id="IPR001995">
    <property type="entry name" value="Peptidase_A2_cat"/>
</dbReference>
<organism evidence="5 6">
    <name type="scientific">Schizopora paradoxa</name>
    <dbReference type="NCBI Taxonomy" id="27342"/>
    <lineage>
        <taxon>Eukaryota</taxon>
        <taxon>Fungi</taxon>
        <taxon>Dikarya</taxon>
        <taxon>Basidiomycota</taxon>
        <taxon>Agaricomycotina</taxon>
        <taxon>Agaricomycetes</taxon>
        <taxon>Hymenochaetales</taxon>
        <taxon>Schizoporaceae</taxon>
        <taxon>Schizopora</taxon>
    </lineage>
</organism>
<feature type="non-terminal residue" evidence="5">
    <location>
        <position position="256"/>
    </location>
</feature>
<name>A0A0H2RHN9_9AGAM</name>
<protein>
    <recommendedName>
        <fullName evidence="4">Peptidase A2 domain-containing protein</fullName>
    </recommendedName>
</protein>
<dbReference type="SUPFAM" id="SSF50630">
    <property type="entry name" value="Acid proteases"/>
    <property type="match status" value="1"/>
</dbReference>
<feature type="region of interest" description="Disordered" evidence="3">
    <location>
        <begin position="136"/>
        <end position="162"/>
    </location>
</feature>
<dbReference type="InParanoid" id="A0A0H2RHN9"/>
<dbReference type="AlphaFoldDB" id="A0A0H2RHN9"/>
<gene>
    <name evidence="5" type="ORF">SCHPADRAFT_840651</name>
</gene>
<keyword evidence="1" id="KW-0645">Protease</keyword>